<evidence type="ECO:0000256" key="1">
    <source>
        <dbReference type="SAM" id="Phobius"/>
    </source>
</evidence>
<evidence type="ECO:0000313" key="4">
    <source>
        <dbReference type="Proteomes" id="UP001431235"/>
    </source>
</evidence>
<dbReference type="InterPro" id="IPR007730">
    <property type="entry name" value="SPOR-like_dom"/>
</dbReference>
<dbReference type="InterPro" id="IPR036680">
    <property type="entry name" value="SPOR-like_sf"/>
</dbReference>
<comment type="caution">
    <text evidence="3">The sequence shown here is derived from an EMBL/GenBank/DDBJ whole genome shotgun (WGS) entry which is preliminary data.</text>
</comment>
<keyword evidence="1" id="KW-0812">Transmembrane</keyword>
<dbReference type="SUPFAM" id="SSF110997">
    <property type="entry name" value="Sporulation related repeat"/>
    <property type="match status" value="2"/>
</dbReference>
<organism evidence="3 4">
    <name type="scientific">Stenotrophomonas mori</name>
    <dbReference type="NCBI Taxonomy" id="2871096"/>
    <lineage>
        <taxon>Bacteria</taxon>
        <taxon>Pseudomonadati</taxon>
        <taxon>Pseudomonadota</taxon>
        <taxon>Gammaproteobacteria</taxon>
        <taxon>Lysobacterales</taxon>
        <taxon>Lysobacteraceae</taxon>
        <taxon>Stenotrophomonas</taxon>
    </lineage>
</organism>
<gene>
    <name evidence="3" type="ORF">K5L01_11860</name>
</gene>
<dbReference type="PROSITE" id="PS51724">
    <property type="entry name" value="SPOR"/>
    <property type="match status" value="1"/>
</dbReference>
<keyword evidence="1" id="KW-1133">Transmembrane helix</keyword>
<protein>
    <submittedName>
        <fullName evidence="3">SPOR domain-containing protein</fullName>
    </submittedName>
</protein>
<dbReference type="Pfam" id="PF05036">
    <property type="entry name" value="SPOR"/>
    <property type="match status" value="1"/>
</dbReference>
<proteinExistence type="predicted"/>
<keyword evidence="1" id="KW-0472">Membrane</keyword>
<accession>A0ABT0SJ30</accession>
<name>A0ABT0SJ30_9GAMM</name>
<dbReference type="RefSeq" id="WP_250064727.1">
    <property type="nucleotide sequence ID" value="NZ_JAIKTS010000004.1"/>
</dbReference>
<sequence length="242" mass="25506">MVIRFLIVVLVILNAGVALWWWMPRTPPATVPAAEDAGVATLELVSPETLPHRSIADPAPATDAAAVPEVQAPVPAIAAPAATAPPVQVSERCASLGPFESRQRAEAAAAALGAQAVRTRVREVASKAAPNYRVYIPPAADRDAAQAMAKRIVDAGFSDYFIVAQGEDAHAVALGQYRNREGAERRLAALTAAGFPARIARNPGEGDASWWLDVAHAGQTAAELQRRSGAAQRQSLDCARLR</sequence>
<dbReference type="EMBL" id="JAIKTS010000004">
    <property type="protein sequence ID" value="MCL7715337.1"/>
    <property type="molecule type" value="Genomic_DNA"/>
</dbReference>
<dbReference type="Proteomes" id="UP001431235">
    <property type="component" value="Unassembled WGS sequence"/>
</dbReference>
<reference evidence="3 4" key="1">
    <citation type="submission" date="2021-08" db="EMBL/GenBank/DDBJ databases">
        <title>Novel members of of the genus Stenotrophomonas from differernt environment.</title>
        <authorList>
            <person name="Deng Y."/>
        </authorList>
    </citation>
    <scope>NUCLEOTIDE SEQUENCE [LARGE SCALE GENOMIC DNA]</scope>
    <source>
        <strain evidence="3 4">CPCC 101365</strain>
    </source>
</reference>
<evidence type="ECO:0000313" key="3">
    <source>
        <dbReference type="EMBL" id="MCL7715337.1"/>
    </source>
</evidence>
<feature type="transmembrane region" description="Helical" evidence="1">
    <location>
        <begin position="5"/>
        <end position="23"/>
    </location>
</feature>
<feature type="domain" description="SPOR" evidence="2">
    <location>
        <begin position="86"/>
        <end position="165"/>
    </location>
</feature>
<dbReference type="Gene3D" id="3.30.70.1070">
    <property type="entry name" value="Sporulation related repeat"/>
    <property type="match status" value="1"/>
</dbReference>
<evidence type="ECO:0000259" key="2">
    <source>
        <dbReference type="PROSITE" id="PS51724"/>
    </source>
</evidence>
<keyword evidence="4" id="KW-1185">Reference proteome</keyword>